<evidence type="ECO:0000313" key="2">
    <source>
        <dbReference type="EMBL" id="CAI3694233.1"/>
    </source>
</evidence>
<protein>
    <recommendedName>
        <fullName evidence="1">YqbQ/XkdQ domain-containing protein</fullName>
    </recommendedName>
</protein>
<feature type="domain" description="YqbQ/XkdQ" evidence="1">
    <location>
        <begin position="24"/>
        <end position="321"/>
    </location>
</feature>
<dbReference type="EMBL" id="CAMTCP010000293">
    <property type="protein sequence ID" value="CAI3694233.1"/>
    <property type="molecule type" value="Genomic_DNA"/>
</dbReference>
<dbReference type="Pfam" id="PF24032">
    <property type="entry name" value="YQBQ"/>
    <property type="match status" value="1"/>
</dbReference>
<gene>
    <name evidence="2" type="ORF">CNEO2_900015</name>
</gene>
<proteinExistence type="predicted"/>
<dbReference type="AlphaFoldDB" id="A0AAD1YJC5"/>
<dbReference type="SUPFAM" id="SSF69279">
    <property type="entry name" value="Phage tail proteins"/>
    <property type="match status" value="1"/>
</dbReference>
<evidence type="ECO:0000259" key="1">
    <source>
        <dbReference type="Pfam" id="PF24032"/>
    </source>
</evidence>
<evidence type="ECO:0000313" key="3">
    <source>
        <dbReference type="Proteomes" id="UP001189143"/>
    </source>
</evidence>
<dbReference type="Proteomes" id="UP001189143">
    <property type="component" value="Unassembled WGS sequence"/>
</dbReference>
<accession>A0AAD1YJC5</accession>
<sequence length="323" mass="37289">MKIELLIDDKQGNVFNISDLVEEITWKTKRKDSPGTLEVTLLEDKQVTISNGNVLRFKVNNCNVFYGYVFKNSGDSGPEIQITAYDQLKYLMYNDVYVGVNKKASEIIKEILTNLELSIGEIEDTGYKIPTIQEDDKKYLDVIYSALAKTVIANTKTFVLYDNFGKINLKDINNMKQELIISDDSNLGDYDWENSIEDSYNRIKYVRDNEDTKGRDVYIAQDSENISKWGRLQLFKKIDDNLNKAQIEEMVNCSLELYNKEKKTLKLKDVVGCETALDVKLIGGAGVYVYIKKKYISQWYLIEEATHKFSKNEHTMDFELKVV</sequence>
<dbReference type="InterPro" id="IPR056937">
    <property type="entry name" value="YqbQ/XkdQ"/>
</dbReference>
<dbReference type="RefSeq" id="WP_317049950.1">
    <property type="nucleotide sequence ID" value="NZ_CAMRXC010000286.1"/>
</dbReference>
<reference evidence="2" key="1">
    <citation type="submission" date="2022-10" db="EMBL/GenBank/DDBJ databases">
        <authorList>
            <person name="Aires J."/>
            <person name="Mesa V."/>
        </authorList>
    </citation>
    <scope>NUCLEOTIDE SEQUENCE</scope>
    <source>
        <strain evidence="2">Clostridium neonatale JD116</strain>
    </source>
</reference>
<comment type="caution">
    <text evidence="2">The sequence shown here is derived from an EMBL/GenBank/DDBJ whole genome shotgun (WGS) entry which is preliminary data.</text>
</comment>
<organism evidence="2 3">
    <name type="scientific">Clostridium neonatale</name>
    <dbReference type="NCBI Taxonomy" id="137838"/>
    <lineage>
        <taxon>Bacteria</taxon>
        <taxon>Bacillati</taxon>
        <taxon>Bacillota</taxon>
        <taxon>Clostridia</taxon>
        <taxon>Eubacteriales</taxon>
        <taxon>Clostridiaceae</taxon>
        <taxon>Clostridium</taxon>
    </lineage>
</organism>
<name>A0AAD1YJC5_9CLOT</name>